<reference evidence="7 8" key="1">
    <citation type="journal article" date="2025" name="Microbiol. Resour. Announc.">
        <title>Draft genome sequences for Neonectria magnoliae and Neonectria punicea, canker pathogens of Liriodendron tulipifera and Acer saccharum in West Virginia.</title>
        <authorList>
            <person name="Petronek H.M."/>
            <person name="Kasson M.T."/>
            <person name="Metheny A.M."/>
            <person name="Stauder C.M."/>
            <person name="Lovett B."/>
            <person name="Lynch S.C."/>
            <person name="Garnas J.R."/>
            <person name="Kasson L.R."/>
            <person name="Stajich J.E."/>
        </authorList>
    </citation>
    <scope>NUCLEOTIDE SEQUENCE [LARGE SCALE GENOMIC DNA]</scope>
    <source>
        <strain evidence="7 8">NRRL 64651</strain>
    </source>
</reference>
<accession>A0ABR1HZF9</accession>
<evidence type="ECO:0000256" key="4">
    <source>
        <dbReference type="ARBA" id="ARBA00023163"/>
    </source>
</evidence>
<evidence type="ECO:0000259" key="6">
    <source>
        <dbReference type="SMART" id="SM00906"/>
    </source>
</evidence>
<dbReference type="PANTHER" id="PTHR47338">
    <property type="entry name" value="ZN(II)2CYS6 TRANSCRIPTION FACTOR (EUROFUNG)-RELATED"/>
    <property type="match status" value="1"/>
</dbReference>
<keyword evidence="4" id="KW-0804">Transcription</keyword>
<evidence type="ECO:0000313" key="7">
    <source>
        <dbReference type="EMBL" id="KAK7426456.1"/>
    </source>
</evidence>
<keyword evidence="2" id="KW-0479">Metal-binding</keyword>
<dbReference type="SMART" id="SM00906">
    <property type="entry name" value="Fungal_trans"/>
    <property type="match status" value="1"/>
</dbReference>
<feature type="domain" description="Xylanolytic transcriptional activator regulatory" evidence="6">
    <location>
        <begin position="9"/>
        <end position="93"/>
    </location>
</feature>
<evidence type="ECO:0000256" key="1">
    <source>
        <dbReference type="ARBA" id="ARBA00004123"/>
    </source>
</evidence>
<keyword evidence="8" id="KW-1185">Reference proteome</keyword>
<dbReference type="CDD" id="cd12148">
    <property type="entry name" value="fungal_TF_MHR"/>
    <property type="match status" value="1"/>
</dbReference>
<dbReference type="PANTHER" id="PTHR47338:SF10">
    <property type="entry name" value="TRANSCRIPTION FACTOR DOMAIN-CONTAINING PROTEIN-RELATED"/>
    <property type="match status" value="1"/>
</dbReference>
<evidence type="ECO:0000313" key="8">
    <source>
        <dbReference type="Proteomes" id="UP001498421"/>
    </source>
</evidence>
<evidence type="ECO:0000256" key="2">
    <source>
        <dbReference type="ARBA" id="ARBA00022723"/>
    </source>
</evidence>
<proteinExistence type="predicted"/>
<evidence type="ECO:0000256" key="5">
    <source>
        <dbReference type="ARBA" id="ARBA00023242"/>
    </source>
</evidence>
<protein>
    <recommendedName>
        <fullName evidence="6">Xylanolytic transcriptional activator regulatory domain-containing protein</fullName>
    </recommendedName>
</protein>
<comment type="subcellular location">
    <subcellularLocation>
        <location evidence="1">Nucleus</location>
    </subcellularLocation>
</comment>
<dbReference type="EMBL" id="JAZAVK010000066">
    <property type="protein sequence ID" value="KAK7426456.1"/>
    <property type="molecule type" value="Genomic_DNA"/>
</dbReference>
<organism evidence="7 8">
    <name type="scientific">Neonectria magnoliae</name>
    <dbReference type="NCBI Taxonomy" id="2732573"/>
    <lineage>
        <taxon>Eukaryota</taxon>
        <taxon>Fungi</taxon>
        <taxon>Dikarya</taxon>
        <taxon>Ascomycota</taxon>
        <taxon>Pezizomycotina</taxon>
        <taxon>Sordariomycetes</taxon>
        <taxon>Hypocreomycetidae</taxon>
        <taxon>Hypocreales</taxon>
        <taxon>Nectriaceae</taxon>
        <taxon>Neonectria</taxon>
    </lineage>
</organism>
<dbReference type="InterPro" id="IPR007219">
    <property type="entry name" value="XnlR_reg_dom"/>
</dbReference>
<comment type="caution">
    <text evidence="7">The sequence shown here is derived from an EMBL/GenBank/DDBJ whole genome shotgun (WGS) entry which is preliminary data.</text>
</comment>
<keyword evidence="5" id="KW-0539">Nucleus</keyword>
<name>A0ABR1HZF9_9HYPO</name>
<gene>
    <name evidence="7" type="ORF">QQZ08_007051</name>
</gene>
<dbReference type="InterPro" id="IPR050815">
    <property type="entry name" value="TF_fung"/>
</dbReference>
<evidence type="ECO:0000256" key="3">
    <source>
        <dbReference type="ARBA" id="ARBA00023015"/>
    </source>
</evidence>
<keyword evidence="3" id="KW-0805">Transcription regulation</keyword>
<dbReference type="Proteomes" id="UP001498421">
    <property type="component" value="Unassembled WGS sequence"/>
</dbReference>
<dbReference type="Pfam" id="PF04082">
    <property type="entry name" value="Fungal_trans"/>
    <property type="match status" value="1"/>
</dbReference>
<sequence length="366" mass="41390">MLLTEYSSAWVVLGEGWRKAVSVGYNVQDGGTQVIPGLPWAKSGLNWIDKEEGRRAVWMLFIFDRGMCFPIGLTHTIDDRQLRINFPMNDDAFHGTAPPPVESHIQYTWNLDRLITSVQEKARRKTATLMQLIILAYIFLGRVSERIYTLDFDLEEQKPHLDALTSHLLRMRLMLPRSATDLSASDYRDFGYVVWLNAVMSVSTILLYHKPLREGETIEGQSELATNWPHCVAAVRGTVSIIRDASRTSADYIVNPHLSSQLFTCGRVLAMEYSCPSTPRKLADSDPAASKDPGLRDDLEILLLAFERMKEALKGVGRKFRNGLVYCLQEDEAHILESKARGSSELLKSCANWPRVDNDEDVTFPI</sequence>